<dbReference type="Proteomes" id="UP000319771">
    <property type="component" value="Unassembled WGS sequence"/>
</dbReference>
<dbReference type="EMBL" id="VBPB01000300">
    <property type="protein sequence ID" value="TMQ69541.1"/>
    <property type="molecule type" value="Genomic_DNA"/>
</dbReference>
<evidence type="ECO:0000313" key="3">
    <source>
        <dbReference type="Proteomes" id="UP000319771"/>
    </source>
</evidence>
<dbReference type="InterPro" id="IPR027417">
    <property type="entry name" value="P-loop_NTPase"/>
</dbReference>
<comment type="caution">
    <text evidence="2">The sequence shown here is derived from an EMBL/GenBank/DDBJ whole genome shotgun (WGS) entry which is preliminary data.</text>
</comment>
<dbReference type="Pfam" id="PF07728">
    <property type="entry name" value="AAA_5"/>
    <property type="match status" value="1"/>
</dbReference>
<dbReference type="SMART" id="SM00382">
    <property type="entry name" value="AAA"/>
    <property type="match status" value="1"/>
</dbReference>
<protein>
    <submittedName>
        <fullName evidence="2">MoxR family ATPase</fullName>
    </submittedName>
</protein>
<accession>A0A538U165</accession>
<sequence>MSSAPRQPFHQFQGTKGYIASAPLIDAVNCAIALERPLLIKGEPGTGKTLLARHVAEGLGMPMESWHIKSTSKAADGLYVYDTIQRLNDARFGDGDVKDVRRYIKHGPLGRVFAAQERHVLLIDEVDKADVEFPNDLLRELDEMRFTVLETGDEIVAAKRPVVIITSNNEKELPDAFLRRCVFYFIEFPDVPLMKQIVDVHHPNLDATLLDQVLIKFYWLRNQSELRKKPSTSELIDWIAALLRSGITEKQVEAHLPFIGTLLKTEQDTDALARYSEGGGALPRKWSDLGPQFRQ</sequence>
<dbReference type="AlphaFoldDB" id="A0A538U165"/>
<dbReference type="GO" id="GO:0005524">
    <property type="term" value="F:ATP binding"/>
    <property type="evidence" value="ECO:0007669"/>
    <property type="project" value="InterPro"/>
</dbReference>
<evidence type="ECO:0000313" key="2">
    <source>
        <dbReference type="EMBL" id="TMQ69541.1"/>
    </source>
</evidence>
<feature type="domain" description="AAA+ ATPase" evidence="1">
    <location>
        <begin position="34"/>
        <end position="192"/>
    </location>
</feature>
<dbReference type="InterPro" id="IPR011704">
    <property type="entry name" value="ATPase_dyneun-rel_AAA"/>
</dbReference>
<dbReference type="InterPro" id="IPR003593">
    <property type="entry name" value="AAA+_ATPase"/>
</dbReference>
<gene>
    <name evidence="2" type="ORF">E6K81_14750</name>
</gene>
<dbReference type="Gene3D" id="3.40.50.300">
    <property type="entry name" value="P-loop containing nucleotide triphosphate hydrolases"/>
    <property type="match status" value="1"/>
</dbReference>
<reference evidence="2 3" key="1">
    <citation type="journal article" date="2019" name="Nat. Microbiol.">
        <title>Mediterranean grassland soil C-N compound turnover is dependent on rainfall and depth, and is mediated by genomically divergent microorganisms.</title>
        <authorList>
            <person name="Diamond S."/>
            <person name="Andeer P.F."/>
            <person name="Li Z."/>
            <person name="Crits-Christoph A."/>
            <person name="Burstein D."/>
            <person name="Anantharaman K."/>
            <person name="Lane K.R."/>
            <person name="Thomas B.C."/>
            <person name="Pan C."/>
            <person name="Northen T.R."/>
            <person name="Banfield J.F."/>
        </authorList>
    </citation>
    <scope>NUCLEOTIDE SEQUENCE [LARGE SCALE GENOMIC DNA]</scope>
    <source>
        <strain evidence="2">WS_11</strain>
    </source>
</reference>
<dbReference type="GO" id="GO:0016887">
    <property type="term" value="F:ATP hydrolysis activity"/>
    <property type="evidence" value="ECO:0007669"/>
    <property type="project" value="InterPro"/>
</dbReference>
<organism evidence="2 3">
    <name type="scientific">Eiseniibacteriota bacterium</name>
    <dbReference type="NCBI Taxonomy" id="2212470"/>
    <lineage>
        <taxon>Bacteria</taxon>
        <taxon>Candidatus Eiseniibacteriota</taxon>
    </lineage>
</organism>
<proteinExistence type="predicted"/>
<dbReference type="InterPro" id="IPR050764">
    <property type="entry name" value="CbbQ/NirQ/NorQ/GpvN"/>
</dbReference>
<dbReference type="PANTHER" id="PTHR42759">
    <property type="entry name" value="MOXR FAMILY PROTEIN"/>
    <property type="match status" value="1"/>
</dbReference>
<dbReference type="SUPFAM" id="SSF52540">
    <property type="entry name" value="P-loop containing nucleoside triphosphate hydrolases"/>
    <property type="match status" value="1"/>
</dbReference>
<name>A0A538U165_UNCEI</name>
<dbReference type="PANTHER" id="PTHR42759:SF1">
    <property type="entry name" value="MAGNESIUM-CHELATASE SUBUNIT CHLD"/>
    <property type="match status" value="1"/>
</dbReference>
<evidence type="ECO:0000259" key="1">
    <source>
        <dbReference type="SMART" id="SM00382"/>
    </source>
</evidence>